<accession>A0A2B7YG33</accession>
<evidence type="ECO:0000256" key="1">
    <source>
        <dbReference type="SAM" id="MobiDB-lite"/>
    </source>
</evidence>
<comment type="caution">
    <text evidence="2">The sequence shown here is derived from an EMBL/GenBank/DDBJ whole genome shotgun (WGS) entry which is preliminary data.</text>
</comment>
<name>A0A2B7YG33_POLH7</name>
<feature type="compositionally biased region" description="Polar residues" evidence="1">
    <location>
        <begin position="128"/>
        <end position="138"/>
    </location>
</feature>
<protein>
    <submittedName>
        <fullName evidence="2">Uncharacterized protein</fullName>
    </submittedName>
</protein>
<organism evidence="2 3">
    <name type="scientific">Polytolypa hystricis (strain UAMH7299)</name>
    <dbReference type="NCBI Taxonomy" id="1447883"/>
    <lineage>
        <taxon>Eukaryota</taxon>
        <taxon>Fungi</taxon>
        <taxon>Dikarya</taxon>
        <taxon>Ascomycota</taxon>
        <taxon>Pezizomycotina</taxon>
        <taxon>Eurotiomycetes</taxon>
        <taxon>Eurotiomycetidae</taxon>
        <taxon>Onygenales</taxon>
        <taxon>Onygenales incertae sedis</taxon>
        <taxon>Polytolypa</taxon>
    </lineage>
</organism>
<feature type="compositionally biased region" description="Low complexity" evidence="1">
    <location>
        <begin position="1"/>
        <end position="19"/>
    </location>
</feature>
<dbReference type="OrthoDB" id="3520229at2759"/>
<sequence>MATATTSLSTSTTVSSTPTVCGNPSQYEIPVKDASCAIPNSDKNLQLLSRCCNSFPVRSYDHDCAIYCVAGGQSVEDLTKCLFDAKIPWQDVWCSGEMNATATGTEVPTSTKGAGGDGDDSDDDEASRTGTPSASATGNAAPDFFKSQPASKAVWAVSMMLLSGIAFGTLL</sequence>
<dbReference type="Proteomes" id="UP000224634">
    <property type="component" value="Unassembled WGS sequence"/>
</dbReference>
<feature type="region of interest" description="Disordered" evidence="1">
    <location>
        <begin position="1"/>
        <end position="20"/>
    </location>
</feature>
<dbReference type="EMBL" id="PDNA01000046">
    <property type="protein sequence ID" value="PGH19567.1"/>
    <property type="molecule type" value="Genomic_DNA"/>
</dbReference>
<dbReference type="STRING" id="1447883.A0A2B7YG33"/>
<gene>
    <name evidence="2" type="ORF">AJ80_03903</name>
</gene>
<proteinExistence type="predicted"/>
<dbReference type="AlphaFoldDB" id="A0A2B7YG33"/>
<evidence type="ECO:0000313" key="2">
    <source>
        <dbReference type="EMBL" id="PGH19567.1"/>
    </source>
</evidence>
<keyword evidence="3" id="KW-1185">Reference proteome</keyword>
<feature type="region of interest" description="Disordered" evidence="1">
    <location>
        <begin position="104"/>
        <end position="143"/>
    </location>
</feature>
<evidence type="ECO:0000313" key="3">
    <source>
        <dbReference type="Proteomes" id="UP000224634"/>
    </source>
</evidence>
<reference evidence="2 3" key="1">
    <citation type="submission" date="2017-10" db="EMBL/GenBank/DDBJ databases">
        <title>Comparative genomics in systemic dimorphic fungi from Ajellomycetaceae.</title>
        <authorList>
            <person name="Munoz J.F."/>
            <person name="Mcewen J.G."/>
            <person name="Clay O.K."/>
            <person name="Cuomo C.A."/>
        </authorList>
    </citation>
    <scope>NUCLEOTIDE SEQUENCE [LARGE SCALE GENOMIC DNA]</scope>
    <source>
        <strain evidence="2 3">UAMH7299</strain>
    </source>
</reference>